<keyword evidence="2" id="KW-0378">Hydrolase</keyword>
<dbReference type="InterPro" id="IPR017853">
    <property type="entry name" value="GH"/>
</dbReference>
<evidence type="ECO:0008006" key="7">
    <source>
        <dbReference type="Google" id="ProtNLM"/>
    </source>
</evidence>
<organism evidence="5 6">
    <name type="scientific">Talaromyces islandicus</name>
    <name type="common">Penicillium islandicum</name>
    <dbReference type="NCBI Taxonomy" id="28573"/>
    <lineage>
        <taxon>Eukaryota</taxon>
        <taxon>Fungi</taxon>
        <taxon>Dikarya</taxon>
        <taxon>Ascomycota</taxon>
        <taxon>Pezizomycotina</taxon>
        <taxon>Eurotiomycetes</taxon>
        <taxon>Eurotiomycetidae</taxon>
        <taxon>Eurotiales</taxon>
        <taxon>Trichocomaceae</taxon>
        <taxon>Talaromyces</taxon>
        <taxon>Talaromyces sect. Islandici</taxon>
    </lineage>
</organism>
<dbReference type="SUPFAM" id="SSF51445">
    <property type="entry name" value="(Trans)glycosidases"/>
    <property type="match status" value="1"/>
</dbReference>
<sequence>MVIKTDTAPANPTTFSASTVISLNDLWDLYVGPVSTAAVTTTVAATPVPTTELIPPPGLYYSSFPSGQQIAKVARNDTWRFPKNFWWGVASAAYQVEGAVKAEGRGPSIWDVLLHRVAGYAQFNETGDITANQYYMYKQDIARIAALGVKTYSFSISWSRIFPFGNGEVNQLALDHYDDVINTCLEYGVEPSITLYHWDLPLHLQNSYGGWLSHQIVDAFADYAKTVFSYYGNRVARWFTVNEPISFCYRYPLPDNHFTSTAIPKTQQPFWCGHHVLLAHSKVYHLAKLMGINGTVSFKTSGGFKIPLTNSSEDAIAVQRAWDFNEGWFANPVFVNGDYPPYLKEYVSEFLPQFTDEEKQMINGSSDIFAHDAYTSQLYSAPDGGIDSCTKNTSSPLYPLCYNETPTYASSSGGWNVGAAADPRSPWLHKATDWVPAFLHYITDTWKPRGGIAITEFGFAEPFEDFKTTKADILFDLIRSTYYREYIEAILMAIQQGVNVVGCLAWSILDNLEWEVGYNSRFGMQ</sequence>
<dbReference type="OMA" id="FFEYVNA"/>
<dbReference type="GO" id="GO:0008422">
    <property type="term" value="F:beta-glucosidase activity"/>
    <property type="evidence" value="ECO:0007669"/>
    <property type="project" value="TreeGrafter"/>
</dbReference>
<dbReference type="Proteomes" id="UP000054383">
    <property type="component" value="Unassembled WGS sequence"/>
</dbReference>
<dbReference type="AlphaFoldDB" id="A0A0U1LVB8"/>
<dbReference type="EMBL" id="CVMT01000003">
    <property type="protein sequence ID" value="CRG87319.1"/>
    <property type="molecule type" value="Genomic_DNA"/>
</dbReference>
<evidence type="ECO:0000256" key="4">
    <source>
        <dbReference type="RuleBase" id="RU003690"/>
    </source>
</evidence>
<dbReference type="STRING" id="28573.A0A0U1LVB8"/>
<dbReference type="OrthoDB" id="65569at2759"/>
<dbReference type="InterPro" id="IPR001360">
    <property type="entry name" value="Glyco_hydro_1"/>
</dbReference>
<evidence type="ECO:0000256" key="2">
    <source>
        <dbReference type="ARBA" id="ARBA00022801"/>
    </source>
</evidence>
<gene>
    <name evidence="5" type="ORF">PISL3812_04336</name>
</gene>
<keyword evidence="3" id="KW-0326">Glycosidase</keyword>
<dbReference type="Gene3D" id="3.20.20.80">
    <property type="entry name" value="Glycosidases"/>
    <property type="match status" value="1"/>
</dbReference>
<dbReference type="PANTHER" id="PTHR10353:SF36">
    <property type="entry name" value="LP05116P"/>
    <property type="match status" value="1"/>
</dbReference>
<keyword evidence="6" id="KW-1185">Reference proteome</keyword>
<reference evidence="5 6" key="1">
    <citation type="submission" date="2015-04" db="EMBL/GenBank/DDBJ databases">
        <authorList>
            <person name="Syromyatnikov M.Y."/>
            <person name="Popov V.N."/>
        </authorList>
    </citation>
    <scope>NUCLEOTIDE SEQUENCE [LARGE SCALE GENOMIC DNA]</scope>
    <source>
        <strain evidence="5">WF-38-12</strain>
    </source>
</reference>
<evidence type="ECO:0000256" key="3">
    <source>
        <dbReference type="ARBA" id="ARBA00023295"/>
    </source>
</evidence>
<dbReference type="PROSITE" id="PS00653">
    <property type="entry name" value="GLYCOSYL_HYDROL_F1_2"/>
    <property type="match status" value="1"/>
</dbReference>
<evidence type="ECO:0000313" key="6">
    <source>
        <dbReference type="Proteomes" id="UP000054383"/>
    </source>
</evidence>
<dbReference type="PRINTS" id="PR00131">
    <property type="entry name" value="GLHYDRLASE1"/>
</dbReference>
<name>A0A0U1LVB8_TALIS</name>
<dbReference type="PANTHER" id="PTHR10353">
    <property type="entry name" value="GLYCOSYL HYDROLASE"/>
    <property type="match status" value="1"/>
</dbReference>
<dbReference type="GO" id="GO:0005975">
    <property type="term" value="P:carbohydrate metabolic process"/>
    <property type="evidence" value="ECO:0007669"/>
    <property type="project" value="InterPro"/>
</dbReference>
<comment type="similarity">
    <text evidence="1 4">Belongs to the glycosyl hydrolase 1 family.</text>
</comment>
<accession>A0A0U1LVB8</accession>
<evidence type="ECO:0000313" key="5">
    <source>
        <dbReference type="EMBL" id="CRG87319.1"/>
    </source>
</evidence>
<evidence type="ECO:0000256" key="1">
    <source>
        <dbReference type="ARBA" id="ARBA00010838"/>
    </source>
</evidence>
<dbReference type="Pfam" id="PF00232">
    <property type="entry name" value="Glyco_hydro_1"/>
    <property type="match status" value="1"/>
</dbReference>
<proteinExistence type="inferred from homology"/>
<protein>
    <recommendedName>
        <fullName evidence="7">Beta-glucosidase</fullName>
    </recommendedName>
</protein>
<dbReference type="InterPro" id="IPR033132">
    <property type="entry name" value="GH_1_N_CS"/>
</dbReference>